<comment type="caution">
    <text evidence="1">The sequence shown here is derived from an EMBL/GenBank/DDBJ whole genome shotgun (WGS) entry which is preliminary data.</text>
</comment>
<dbReference type="EMBL" id="LCBN01000085">
    <property type="protein sequence ID" value="KKS11071.1"/>
    <property type="molecule type" value="Genomic_DNA"/>
</dbReference>
<protein>
    <submittedName>
        <fullName evidence="1">Uncharacterized protein</fullName>
    </submittedName>
</protein>
<evidence type="ECO:0000313" key="1">
    <source>
        <dbReference type="EMBL" id="KKS11071.1"/>
    </source>
</evidence>
<name>A0A0G0YN81_9BACT</name>
<organism evidence="1 2">
    <name type="scientific">Candidatus Daviesbacteria bacterium GW2011_GWB1_41_5</name>
    <dbReference type="NCBI Taxonomy" id="1618429"/>
    <lineage>
        <taxon>Bacteria</taxon>
        <taxon>Candidatus Daviesiibacteriota</taxon>
    </lineage>
</organism>
<evidence type="ECO:0000313" key="2">
    <source>
        <dbReference type="Proteomes" id="UP000034753"/>
    </source>
</evidence>
<dbReference type="AlphaFoldDB" id="A0A0G0YN81"/>
<reference evidence="1 2" key="1">
    <citation type="journal article" date="2015" name="Nature">
        <title>rRNA introns, odd ribosomes, and small enigmatic genomes across a large radiation of phyla.</title>
        <authorList>
            <person name="Brown C.T."/>
            <person name="Hug L.A."/>
            <person name="Thomas B.C."/>
            <person name="Sharon I."/>
            <person name="Castelle C.J."/>
            <person name="Singh A."/>
            <person name="Wilkins M.J."/>
            <person name="Williams K.H."/>
            <person name="Banfield J.F."/>
        </authorList>
    </citation>
    <scope>NUCLEOTIDE SEQUENCE [LARGE SCALE GENOMIC DNA]</scope>
</reference>
<dbReference type="Proteomes" id="UP000034753">
    <property type="component" value="Unassembled WGS sequence"/>
</dbReference>
<feature type="non-terminal residue" evidence="1">
    <location>
        <position position="90"/>
    </location>
</feature>
<accession>A0A0G0YN81</accession>
<gene>
    <name evidence="1" type="ORF">UU67_C0085G0006</name>
</gene>
<proteinExistence type="predicted"/>
<sequence length="90" mass="9406">MPTGLIAIGSGGIEVAIAVDGAIVFSAKKDLTSSARDNIENFSSAIYQGLAEVLTELQKSSAVKPTSYHCILPAPLFINGIKTIEVAKDQ</sequence>